<organism evidence="4 5">
    <name type="scientific">Acanthamoeba castellanii (strain ATCC 30010 / Neff)</name>
    <dbReference type="NCBI Taxonomy" id="1257118"/>
    <lineage>
        <taxon>Eukaryota</taxon>
        <taxon>Amoebozoa</taxon>
        <taxon>Discosea</taxon>
        <taxon>Longamoebia</taxon>
        <taxon>Centramoebida</taxon>
        <taxon>Acanthamoebidae</taxon>
        <taxon>Acanthamoeba</taxon>
    </lineage>
</organism>
<feature type="compositionally biased region" description="Low complexity" evidence="2">
    <location>
        <begin position="22"/>
        <end position="45"/>
    </location>
</feature>
<dbReference type="KEGG" id="acan:ACA1_004190"/>
<dbReference type="SUPFAM" id="SSF81383">
    <property type="entry name" value="F-box domain"/>
    <property type="match status" value="1"/>
</dbReference>
<dbReference type="GO" id="GO:0019005">
    <property type="term" value="C:SCF ubiquitin ligase complex"/>
    <property type="evidence" value="ECO:0007669"/>
    <property type="project" value="TreeGrafter"/>
</dbReference>
<protein>
    <submittedName>
        <fullName evidence="4">Fbox domain containing protein</fullName>
    </submittedName>
</protein>
<feature type="compositionally biased region" description="Basic and acidic residues" evidence="2">
    <location>
        <begin position="54"/>
        <end position="71"/>
    </location>
</feature>
<evidence type="ECO:0000313" key="4">
    <source>
        <dbReference type="EMBL" id="ELR24307.1"/>
    </source>
</evidence>
<feature type="domain" description="F-box" evidence="3">
    <location>
        <begin position="145"/>
        <end position="191"/>
    </location>
</feature>
<dbReference type="PANTHER" id="PTHR12874">
    <property type="entry name" value="F-BOX ONLY PROTEIN 48-RELATED"/>
    <property type="match status" value="1"/>
</dbReference>
<proteinExistence type="predicted"/>
<dbReference type="PROSITE" id="PS50181">
    <property type="entry name" value="FBOX"/>
    <property type="match status" value="1"/>
</dbReference>
<accession>L8HGC5</accession>
<dbReference type="Pfam" id="PF12937">
    <property type="entry name" value="F-box-like"/>
    <property type="match status" value="1"/>
</dbReference>
<evidence type="ECO:0000313" key="5">
    <source>
        <dbReference type="Proteomes" id="UP000011083"/>
    </source>
</evidence>
<keyword evidence="1" id="KW-0833">Ubl conjugation pathway</keyword>
<dbReference type="STRING" id="1257118.L8HGC5"/>
<dbReference type="OrthoDB" id="2117972at2759"/>
<dbReference type="Pfam" id="PF19270">
    <property type="entry name" value="FBO_C"/>
    <property type="match status" value="1"/>
</dbReference>
<gene>
    <name evidence="4" type="ORF">ACA1_004190</name>
</gene>
<evidence type="ECO:0000256" key="2">
    <source>
        <dbReference type="SAM" id="MobiDB-lite"/>
    </source>
</evidence>
<name>L8HGC5_ACACF</name>
<reference evidence="4 5" key="1">
    <citation type="journal article" date="2013" name="Genome Biol.">
        <title>Genome of Acanthamoeba castellanii highlights extensive lateral gene transfer and early evolution of tyrosine kinase signaling.</title>
        <authorList>
            <person name="Clarke M."/>
            <person name="Lohan A.J."/>
            <person name="Liu B."/>
            <person name="Lagkouvardos I."/>
            <person name="Roy S."/>
            <person name="Zafar N."/>
            <person name="Bertelli C."/>
            <person name="Schilde C."/>
            <person name="Kianianmomeni A."/>
            <person name="Burglin T.R."/>
            <person name="Frech C."/>
            <person name="Turcotte B."/>
            <person name="Kopec K.O."/>
            <person name="Synnott J.M."/>
            <person name="Choo C."/>
            <person name="Paponov I."/>
            <person name="Finkler A."/>
            <person name="Soon Heng Tan C."/>
            <person name="Hutchins A.P."/>
            <person name="Weinmeier T."/>
            <person name="Rattei T."/>
            <person name="Chu J.S."/>
            <person name="Gimenez G."/>
            <person name="Irimia M."/>
            <person name="Rigden D.J."/>
            <person name="Fitzpatrick D.A."/>
            <person name="Lorenzo-Morales J."/>
            <person name="Bateman A."/>
            <person name="Chiu C.H."/>
            <person name="Tang P."/>
            <person name="Hegemann P."/>
            <person name="Fromm H."/>
            <person name="Raoult D."/>
            <person name="Greub G."/>
            <person name="Miranda-Saavedra D."/>
            <person name="Chen N."/>
            <person name="Nash P."/>
            <person name="Ginger M.L."/>
            <person name="Horn M."/>
            <person name="Schaap P."/>
            <person name="Caler L."/>
            <person name="Loftus B."/>
        </authorList>
    </citation>
    <scope>NUCLEOTIDE SEQUENCE [LARGE SCALE GENOMIC DNA]</scope>
    <source>
        <strain evidence="4 5">Neff</strain>
    </source>
</reference>
<dbReference type="InterPro" id="IPR045464">
    <property type="entry name" value="Hrt3/FBXO9_C"/>
</dbReference>
<dbReference type="InterPro" id="IPR036047">
    <property type="entry name" value="F-box-like_dom_sf"/>
</dbReference>
<dbReference type="RefSeq" id="XP_004354004.1">
    <property type="nucleotide sequence ID" value="XM_004353952.1"/>
</dbReference>
<evidence type="ECO:0000259" key="3">
    <source>
        <dbReference type="PROSITE" id="PS50181"/>
    </source>
</evidence>
<dbReference type="EMBL" id="KB007832">
    <property type="protein sequence ID" value="ELR24307.1"/>
    <property type="molecule type" value="Genomic_DNA"/>
</dbReference>
<dbReference type="AlphaFoldDB" id="L8HGC5"/>
<dbReference type="VEuPathDB" id="AmoebaDB:ACA1_004190"/>
<feature type="region of interest" description="Disordered" evidence="2">
    <location>
        <begin position="1"/>
        <end position="100"/>
    </location>
</feature>
<keyword evidence="5" id="KW-1185">Reference proteome</keyword>
<dbReference type="GO" id="GO:0005737">
    <property type="term" value="C:cytoplasm"/>
    <property type="evidence" value="ECO:0007669"/>
    <property type="project" value="TreeGrafter"/>
</dbReference>
<dbReference type="Gene3D" id="1.20.1280.50">
    <property type="match status" value="1"/>
</dbReference>
<feature type="compositionally biased region" description="Acidic residues" evidence="2">
    <location>
        <begin position="1"/>
        <end position="11"/>
    </location>
</feature>
<dbReference type="GeneID" id="14925325"/>
<dbReference type="Proteomes" id="UP000011083">
    <property type="component" value="Unassembled WGS sequence"/>
</dbReference>
<evidence type="ECO:0000256" key="1">
    <source>
        <dbReference type="ARBA" id="ARBA00022786"/>
    </source>
</evidence>
<dbReference type="GO" id="GO:0031146">
    <property type="term" value="P:SCF-dependent proteasomal ubiquitin-dependent protein catabolic process"/>
    <property type="evidence" value="ECO:0007669"/>
    <property type="project" value="TreeGrafter"/>
</dbReference>
<sequence length="252" mass="28287">MQSGDGEEEEQASATPMPLRDTSSSSTSTGGDRPAAPVNLPALVPDEPESEPVELIRFREQWRTELKREQNDAAPEFASAVSAGRAGKQAGPGEKPRAAVEEWKRQRDLDSRNVLLISRENTEPLPFAVSADEPLTIQAFATVETLHIGSIPDEVLIYLFGFLDAVSLARLALSCKKTYSVTREPVLWRLLCQRIWPLNCTRGVYQQFGTWQRMFLTRPKARYDGIYVSKNSYLRAGSTEWAYNQPVHQVIY</sequence>
<dbReference type="PANTHER" id="PTHR12874:SF9">
    <property type="entry name" value="F-BOX ONLY PROTEIN 48"/>
    <property type="match status" value="1"/>
</dbReference>
<dbReference type="CDD" id="cd22089">
    <property type="entry name" value="F-box_FBXO9"/>
    <property type="match status" value="1"/>
</dbReference>
<dbReference type="InterPro" id="IPR001810">
    <property type="entry name" value="F-box_dom"/>
</dbReference>